<dbReference type="InterPro" id="IPR011992">
    <property type="entry name" value="EF-hand-dom_pair"/>
</dbReference>
<protein>
    <recommendedName>
        <fullName evidence="11">Protein kinase domain-containing protein</fullName>
    </recommendedName>
</protein>
<comment type="similarity">
    <text evidence="1">Belongs to the protein kinase superfamily. CAMK Ser/Thr protein kinase family. CaMK subfamily.</text>
</comment>
<evidence type="ECO:0000256" key="7">
    <source>
        <dbReference type="ARBA" id="ARBA00022777"/>
    </source>
</evidence>
<feature type="binding site" evidence="9">
    <location>
        <position position="175"/>
    </location>
    <ligand>
        <name>ATP</name>
        <dbReference type="ChEBI" id="CHEBI:30616"/>
    </ligand>
</feature>
<keyword evidence="5" id="KW-0949">S-adenosyl-L-methionine</keyword>
<keyword evidence="4" id="KW-0808">Transferase</keyword>
<evidence type="ECO:0000256" key="4">
    <source>
        <dbReference type="ARBA" id="ARBA00022679"/>
    </source>
</evidence>
<reference evidence="12 13" key="1">
    <citation type="journal article" date="2023" name="bioRxiv">
        <title>Genome report: Whole genome sequence and annotation of Penstemon davidsonii.</title>
        <authorList>
            <person name="Ostevik K.L."/>
            <person name="Alabady M."/>
            <person name="Zhang M."/>
            <person name="Rausher M.D."/>
        </authorList>
    </citation>
    <scope>NUCLEOTIDE SEQUENCE [LARGE SCALE GENOMIC DNA]</scope>
    <source>
        <strain evidence="12">DNT005</strain>
        <tissue evidence="12">Whole leaf</tissue>
    </source>
</reference>
<dbReference type="Pfam" id="PF00891">
    <property type="entry name" value="Methyltransf_2"/>
    <property type="match status" value="1"/>
</dbReference>
<evidence type="ECO:0000256" key="8">
    <source>
        <dbReference type="ARBA" id="ARBA00022840"/>
    </source>
</evidence>
<feature type="domain" description="Protein kinase" evidence="11">
    <location>
        <begin position="143"/>
        <end position="405"/>
    </location>
</feature>
<evidence type="ECO:0000256" key="6">
    <source>
        <dbReference type="ARBA" id="ARBA00022741"/>
    </source>
</evidence>
<evidence type="ECO:0000256" key="3">
    <source>
        <dbReference type="ARBA" id="ARBA00022603"/>
    </source>
</evidence>
<proteinExistence type="inferred from homology"/>
<dbReference type="InterPro" id="IPR050205">
    <property type="entry name" value="CDPK_Ser/Thr_kinases"/>
</dbReference>
<dbReference type="CDD" id="cd02440">
    <property type="entry name" value="AdoMet_MTases"/>
    <property type="match status" value="1"/>
</dbReference>
<dbReference type="InterPro" id="IPR011009">
    <property type="entry name" value="Kinase-like_dom_sf"/>
</dbReference>
<keyword evidence="2" id="KW-0723">Serine/threonine-protein kinase</keyword>
<dbReference type="Gene3D" id="3.30.200.20">
    <property type="entry name" value="Phosphorylase Kinase, domain 1"/>
    <property type="match status" value="1"/>
</dbReference>
<dbReference type="InterPro" id="IPR016461">
    <property type="entry name" value="COMT-like"/>
</dbReference>
<dbReference type="PANTHER" id="PTHR24349">
    <property type="entry name" value="SERINE/THREONINE-PROTEIN KINASE"/>
    <property type="match status" value="1"/>
</dbReference>
<dbReference type="Gene3D" id="1.10.238.10">
    <property type="entry name" value="EF-hand"/>
    <property type="match status" value="2"/>
</dbReference>
<dbReference type="SMART" id="SM00220">
    <property type="entry name" value="S_TKc"/>
    <property type="match status" value="1"/>
</dbReference>
<keyword evidence="13" id="KW-1185">Reference proteome</keyword>
<organism evidence="12 13">
    <name type="scientific">Penstemon davidsonii</name>
    <dbReference type="NCBI Taxonomy" id="160366"/>
    <lineage>
        <taxon>Eukaryota</taxon>
        <taxon>Viridiplantae</taxon>
        <taxon>Streptophyta</taxon>
        <taxon>Embryophyta</taxon>
        <taxon>Tracheophyta</taxon>
        <taxon>Spermatophyta</taxon>
        <taxon>Magnoliopsida</taxon>
        <taxon>eudicotyledons</taxon>
        <taxon>Gunneridae</taxon>
        <taxon>Pentapetalae</taxon>
        <taxon>asterids</taxon>
        <taxon>lamiids</taxon>
        <taxon>Lamiales</taxon>
        <taxon>Plantaginaceae</taxon>
        <taxon>Cheloneae</taxon>
        <taxon>Penstemon</taxon>
    </lineage>
</organism>
<accession>A0ABR0DLE2</accession>
<evidence type="ECO:0000256" key="9">
    <source>
        <dbReference type="PROSITE-ProRule" id="PRU10141"/>
    </source>
</evidence>
<dbReference type="Gene3D" id="3.40.50.150">
    <property type="entry name" value="Vaccinia Virus protein VP39"/>
    <property type="match status" value="1"/>
</dbReference>
<dbReference type="SUPFAM" id="SSF47473">
    <property type="entry name" value="EF-hand"/>
    <property type="match status" value="1"/>
</dbReference>
<name>A0ABR0DLE2_9LAMI</name>
<evidence type="ECO:0000313" key="12">
    <source>
        <dbReference type="EMBL" id="KAK4489790.1"/>
    </source>
</evidence>
<sequence length="818" mass="91200">MGHCCSKSVTVSVDKDDVVSTSAAANNNNRHQSAPQTPSTAANGSSRTPPHSFTASPWQNQYPAGIAPSPSPARTPGRKFRWPLPPPSPAKPIMLAFMRRKPVSQPTNPIVEEASGGISGGGEGSERQLDKSFGYSKNFAAKYELGKEVGRGHFGHTCWAKCKKGELKNQQVAVKIISKAKMTTAIAIEDVRREVKILKALSGHKNLIKFYDAFEDSQNVYVVMELCEGGELLDRILARGGRYTEEDAKRIVVQMLSVVAFCHLQGVVHRDLKPENFLFATKDEDAPMKVIDFGLSDFIRPDQRLNDIVGSAYYVAPEVLHRSYSSEADIWSIGVITYILLCGSRPFWARTESGIFRSVLRADPNLYDAPWPSVSPEAKDFVKRLLNRDHRKRMTAAQALTHPWLRGLNCEVPLDLMIYKLIKSYIRTTPLKRAALKALSKALTEDELHYLRAQFELLEPKDGCVSLENFRTALLKNATDAMRESRVTDILNLLEPLSYKIIEFEEFCAAAINIFQLEALEKWEDIASAAFQNFEQEGNRVTSVEELAQELNLGPTAHSLLKDWIRPSDGKLSFLGFTKFLHGVTVRSSTPRQRQYHLKDAVLDGGIPFNKAYGMTAFEYHGTDPRFNKVFNQGMSNHSTIIMKKILEIYDGFEGLKSVVDVGGGTGATLNMIISKYPSINGINFDLPHVIEDAPSYPGVDHVGGDMFVSVPKGDAIFMKWICHDWSDEHCLKFLKNCYEALPQNGKVILAECILPEAPDTGLPTKNVVHVDVIMLAHNPGGKERTEKEFQALAQGAGFKEFKKVCCAHNSWIMELYK</sequence>
<gene>
    <name evidence="12" type="ORF">RD792_000429</name>
</gene>
<dbReference type="Proteomes" id="UP001291926">
    <property type="component" value="Unassembled WGS sequence"/>
</dbReference>
<keyword evidence="6 9" id="KW-0547">Nucleotide-binding</keyword>
<dbReference type="SUPFAM" id="SSF53335">
    <property type="entry name" value="S-adenosyl-L-methionine-dependent methyltransferases"/>
    <property type="match status" value="1"/>
</dbReference>
<dbReference type="PROSITE" id="PS51683">
    <property type="entry name" value="SAM_OMT_II"/>
    <property type="match status" value="1"/>
</dbReference>
<evidence type="ECO:0000259" key="11">
    <source>
        <dbReference type="PROSITE" id="PS50011"/>
    </source>
</evidence>
<keyword evidence="7" id="KW-0418">Kinase</keyword>
<keyword evidence="3" id="KW-0489">Methyltransferase</keyword>
<dbReference type="PROSITE" id="PS00107">
    <property type="entry name" value="PROTEIN_KINASE_ATP"/>
    <property type="match status" value="1"/>
</dbReference>
<keyword evidence="8 9" id="KW-0067">ATP-binding</keyword>
<dbReference type="InterPro" id="IPR017441">
    <property type="entry name" value="Protein_kinase_ATP_BS"/>
</dbReference>
<dbReference type="InterPro" id="IPR029063">
    <property type="entry name" value="SAM-dependent_MTases_sf"/>
</dbReference>
<dbReference type="Pfam" id="PF00069">
    <property type="entry name" value="Pkinase"/>
    <property type="match status" value="1"/>
</dbReference>
<dbReference type="EMBL" id="JAYDYQ010001087">
    <property type="protein sequence ID" value="KAK4489790.1"/>
    <property type="molecule type" value="Genomic_DNA"/>
</dbReference>
<feature type="region of interest" description="Disordered" evidence="10">
    <location>
        <begin position="23"/>
        <end position="86"/>
    </location>
</feature>
<dbReference type="InterPro" id="IPR000719">
    <property type="entry name" value="Prot_kinase_dom"/>
</dbReference>
<feature type="compositionally biased region" description="Polar residues" evidence="10">
    <location>
        <begin position="30"/>
        <end position="62"/>
    </location>
</feature>
<dbReference type="InterPro" id="IPR008271">
    <property type="entry name" value="Ser/Thr_kinase_AS"/>
</dbReference>
<dbReference type="Gene3D" id="1.10.510.10">
    <property type="entry name" value="Transferase(Phosphotransferase) domain 1"/>
    <property type="match status" value="1"/>
</dbReference>
<dbReference type="CDD" id="cd05117">
    <property type="entry name" value="STKc_CAMK"/>
    <property type="match status" value="1"/>
</dbReference>
<evidence type="ECO:0000256" key="1">
    <source>
        <dbReference type="ARBA" id="ARBA00005354"/>
    </source>
</evidence>
<evidence type="ECO:0000313" key="13">
    <source>
        <dbReference type="Proteomes" id="UP001291926"/>
    </source>
</evidence>
<evidence type="ECO:0000256" key="5">
    <source>
        <dbReference type="ARBA" id="ARBA00022691"/>
    </source>
</evidence>
<evidence type="ECO:0000256" key="2">
    <source>
        <dbReference type="ARBA" id="ARBA00022527"/>
    </source>
</evidence>
<dbReference type="PROSITE" id="PS00108">
    <property type="entry name" value="PROTEIN_KINASE_ST"/>
    <property type="match status" value="1"/>
</dbReference>
<dbReference type="SUPFAM" id="SSF56112">
    <property type="entry name" value="Protein kinase-like (PK-like)"/>
    <property type="match status" value="1"/>
</dbReference>
<comment type="caution">
    <text evidence="12">The sequence shown here is derived from an EMBL/GenBank/DDBJ whole genome shotgun (WGS) entry which is preliminary data.</text>
</comment>
<dbReference type="InterPro" id="IPR001077">
    <property type="entry name" value="COMT_C"/>
</dbReference>
<dbReference type="PROSITE" id="PS50011">
    <property type="entry name" value="PROTEIN_KINASE_DOM"/>
    <property type="match status" value="1"/>
</dbReference>
<evidence type="ECO:0000256" key="10">
    <source>
        <dbReference type="SAM" id="MobiDB-lite"/>
    </source>
</evidence>